<organism evidence="8 9">
    <name type="scientific">Babesia bovis</name>
    <dbReference type="NCBI Taxonomy" id="5865"/>
    <lineage>
        <taxon>Eukaryota</taxon>
        <taxon>Sar</taxon>
        <taxon>Alveolata</taxon>
        <taxon>Apicomplexa</taxon>
        <taxon>Aconoidasida</taxon>
        <taxon>Piroplasmida</taxon>
        <taxon>Babesiidae</taxon>
        <taxon>Babesia</taxon>
    </lineage>
</organism>
<dbReference type="Proteomes" id="UP000002173">
    <property type="component" value="Unassembled WGS sequence"/>
</dbReference>
<dbReference type="AlphaFoldDB" id="A7ATW7"/>
<dbReference type="EMBL" id="AAXT01000003">
    <property type="protein sequence ID" value="EDO06378.1"/>
    <property type="molecule type" value="Genomic_DNA"/>
</dbReference>
<feature type="region of interest" description="Disordered" evidence="6">
    <location>
        <begin position="403"/>
        <end position="432"/>
    </location>
</feature>
<feature type="region of interest" description="Disordered" evidence="6">
    <location>
        <begin position="897"/>
        <end position="929"/>
    </location>
</feature>
<evidence type="ECO:0000256" key="2">
    <source>
        <dbReference type="ARBA" id="ARBA00023015"/>
    </source>
</evidence>
<evidence type="ECO:0000256" key="5">
    <source>
        <dbReference type="ARBA" id="ARBA00023242"/>
    </source>
</evidence>
<keyword evidence="3" id="KW-0238">DNA-binding</keyword>
<feature type="compositionally biased region" description="Basic and acidic residues" evidence="6">
    <location>
        <begin position="469"/>
        <end position="478"/>
    </location>
</feature>
<keyword evidence="9" id="KW-1185">Reference proteome</keyword>
<keyword evidence="4" id="KW-0804">Transcription</keyword>
<dbReference type="STRING" id="5865.A7ATW7"/>
<feature type="compositionally biased region" description="Polar residues" evidence="6">
    <location>
        <begin position="480"/>
        <end position="494"/>
    </location>
</feature>
<feature type="compositionally biased region" description="Polar residues" evidence="6">
    <location>
        <begin position="738"/>
        <end position="753"/>
    </location>
</feature>
<dbReference type="GeneID" id="5478175"/>
<accession>A7ATW7</accession>
<evidence type="ECO:0000256" key="3">
    <source>
        <dbReference type="ARBA" id="ARBA00023125"/>
    </source>
</evidence>
<evidence type="ECO:0000313" key="9">
    <source>
        <dbReference type="Proteomes" id="UP000002173"/>
    </source>
</evidence>
<dbReference type="GO" id="GO:0005634">
    <property type="term" value="C:nucleus"/>
    <property type="evidence" value="ECO:0007669"/>
    <property type="project" value="UniProtKB-SubCell"/>
</dbReference>
<proteinExistence type="predicted"/>
<feature type="region of interest" description="Disordered" evidence="6">
    <location>
        <begin position="460"/>
        <end position="494"/>
    </location>
</feature>
<dbReference type="Gene3D" id="1.20.5.2050">
    <property type="match status" value="1"/>
</dbReference>
<dbReference type="GO" id="GO:0003700">
    <property type="term" value="F:DNA-binding transcription factor activity"/>
    <property type="evidence" value="ECO:0007669"/>
    <property type="project" value="InterPro"/>
</dbReference>
<dbReference type="Pfam" id="PF00847">
    <property type="entry name" value="AP2"/>
    <property type="match status" value="1"/>
</dbReference>
<feature type="compositionally biased region" description="Basic residues" evidence="6">
    <location>
        <begin position="910"/>
        <end position="919"/>
    </location>
</feature>
<dbReference type="VEuPathDB" id="PiroplasmaDB:BBOV_II004230"/>
<reference evidence="9" key="3">
    <citation type="journal article" date="2021" name="Int. J. Parasitol.">
        <title>Comparative analysis of gene expression between Babesia bovis blood stages and kinetes allowed by improved genome annotation.</title>
        <authorList>
            <person name="Ueti M.W."/>
            <person name="Johnson W.C."/>
            <person name="Kappmeyer L.S."/>
            <person name="Herndon D.R."/>
            <person name="Mousel M.R."/>
            <person name="Reif K.E."/>
            <person name="Taus N.S."/>
            <person name="Ifeonu O.O."/>
            <person name="Silva J.C."/>
            <person name="Suarez C.E."/>
            <person name="Brayton K.A."/>
        </authorList>
    </citation>
    <scope>NUCLEOTIDE SEQUENCE [LARGE SCALE GENOMIC DNA]</scope>
</reference>
<reference evidence="9" key="2">
    <citation type="journal article" date="2020" name="Data Brief">
        <title>Transcriptome dataset of Babesia bovis life stages within vertebrate and invertebrate hosts.</title>
        <authorList>
            <person name="Ueti M.W."/>
            <person name="Johnson W.C."/>
            <person name="Kappmeyer L.S."/>
            <person name="Herndon D.R."/>
            <person name="Mousel M.R."/>
            <person name="Reif K.E."/>
            <person name="Taus N.S."/>
            <person name="Ifeonu O.O."/>
            <person name="Silva J.C."/>
            <person name="Suarez C.E."/>
            <person name="Brayton K.A."/>
        </authorList>
    </citation>
    <scope>NUCLEOTIDE SEQUENCE [LARGE SCALE GENOMIC DNA]</scope>
</reference>
<dbReference type="InterPro" id="IPR001471">
    <property type="entry name" value="AP2/ERF_dom"/>
</dbReference>
<dbReference type="OMA" id="YMALEYR"/>
<keyword evidence="2" id="KW-0805">Transcription regulation</keyword>
<dbReference type="GO" id="GO:0003677">
    <property type="term" value="F:DNA binding"/>
    <property type="evidence" value="ECO:0007669"/>
    <property type="project" value="UniProtKB-KW"/>
</dbReference>
<evidence type="ECO:0000256" key="6">
    <source>
        <dbReference type="SAM" id="MobiDB-lite"/>
    </source>
</evidence>
<sequence length="929" mass="103542">MQLLNMESSKTFLLSRGDVLGVYGETFYNRVTLVNNGITINKTRCWVHQAASDITNFDEVESVDCSCGFNRHGLTTCAQKRYVDSCLRGVWENRSPEERTGIIYFGDTKCVALLLDDGVYLFSTFQGCGQRNVGSFLQEGKPENQSGVRKTEILCLDCNDAVKVTTPKYSDVVLALKALLQNSDNVNEGMTLLKKFPIIKDISTVYDCIDQAQELAKAVASLEGLVKETSAKGTFEMGVDAELIQSCNDLAESLIQSVKAELVAVCSTIIGHINNVCQPPLKVQLRWLKHYMALEYRVEYSPDYSNCFFDEISGRYASNIERERVVLHEIVQCSQMSLASVEGCFRLSLHRMKDYLVVRNSYNVKNDTGFELSLKNDVTSFNTSDVAPFWWNYYSFSNTLGESDPSQDTYSGKRLTRSQIQRSHDDGASTPIARKTRNTLEEHLVATHCVSSDTLGHSQVTTFEVPTNNRKDLGEFPRSDGSNNSLNSKTTPSLSQRSLNALSNGKVVDTSTQLGSVCFCFKCLAAASTFGRHLLSLEFIEQNSLSCAIFGGSPYAGGLEETYDGCHIDGWDEFKTASALRHSIKAALDASVTLGRAFVNEQGGAKIALSNSMKILNTALLSTLRLGDCLYSSKNNMEPRLGEQEPTVKEYYDAGETVEDGKSDGSCSSESTLRDIISNSFVLSGNCYQGFYSTFENDQYIQHDLEEIEDNVSYHSPRTNASQSPRRKTTSPSRSHTLTNPRQATVESNTETNRTTRKAARENNEVYIYDLGERNDAMSESAVEEWYDSDSSVRGSRRQRQKPSAISVTEMYGNHDALIPMGPLPIGVYFDASRKLWRCQWRENGKFRTKGFSLGHYSSLCEARRACILFRCQVGNMPVQPEWLNPNYVQVSQLLSKRSTATSTSSSTPKKSKRKRRSHSASVDVDTSK</sequence>
<gene>
    <name evidence="8" type="ORF">BBOV_II004230</name>
</gene>
<evidence type="ECO:0000313" key="8">
    <source>
        <dbReference type="EMBL" id="EDO06378.1"/>
    </source>
</evidence>
<evidence type="ECO:0000259" key="7">
    <source>
        <dbReference type="Pfam" id="PF00847"/>
    </source>
</evidence>
<comment type="subcellular location">
    <subcellularLocation>
        <location evidence="1">Nucleus</location>
    </subcellularLocation>
</comment>
<dbReference type="InParanoid" id="A7ATW7"/>
<dbReference type="eggNOG" id="ENOG502S70V">
    <property type="taxonomic scope" value="Eukaryota"/>
</dbReference>
<feature type="domain" description="AP2/ERF" evidence="7">
    <location>
        <begin position="825"/>
        <end position="876"/>
    </location>
</feature>
<feature type="compositionally biased region" description="Low complexity" evidence="6">
    <location>
        <begin position="897"/>
        <end position="909"/>
    </location>
</feature>
<comment type="caution">
    <text evidence="8">The sequence shown here is derived from an EMBL/GenBank/DDBJ whole genome shotgun (WGS) entry which is preliminary data.</text>
</comment>
<evidence type="ECO:0000256" key="4">
    <source>
        <dbReference type="ARBA" id="ARBA00023163"/>
    </source>
</evidence>
<evidence type="ECO:0000256" key="1">
    <source>
        <dbReference type="ARBA" id="ARBA00004123"/>
    </source>
</evidence>
<feature type="region of interest" description="Disordered" evidence="6">
    <location>
        <begin position="714"/>
        <end position="761"/>
    </location>
</feature>
<dbReference type="KEGG" id="bbo:BBOV_II004230"/>
<keyword evidence="5" id="KW-0539">Nucleus</keyword>
<dbReference type="RefSeq" id="XP_001609946.1">
    <property type="nucleotide sequence ID" value="XM_001609896.1"/>
</dbReference>
<reference evidence="8 9" key="1">
    <citation type="journal article" date="2007" name="PLoS Pathog.">
        <title>Genome sequence of Babesia bovis and comparative analysis of apicomplexan hemoprotozoa.</title>
        <authorList>
            <person name="Brayton K.A."/>
            <person name="Lau A.O.T."/>
            <person name="Herndon D.R."/>
            <person name="Hannick L."/>
            <person name="Kappmeyer L.S."/>
            <person name="Berens S.J."/>
            <person name="Bidwell S.L."/>
            <person name="Brown W.C."/>
            <person name="Crabtree J."/>
            <person name="Fadrosh D."/>
            <person name="Feldblum T."/>
            <person name="Forberger H.A."/>
            <person name="Haas B.J."/>
            <person name="Howell J.M."/>
            <person name="Khouri H."/>
            <person name="Koo H."/>
            <person name="Mann D.J."/>
            <person name="Norimine J."/>
            <person name="Paulsen I.T."/>
            <person name="Radune D."/>
            <person name="Ren Q."/>
            <person name="Smith R.K. Jr."/>
            <person name="Suarez C.E."/>
            <person name="White O."/>
            <person name="Wortman J.R."/>
            <person name="Knowles D.P. Jr."/>
            <person name="McElwain T.F."/>
            <person name="Nene V.M."/>
        </authorList>
    </citation>
    <scope>NUCLEOTIDE SEQUENCE [LARGE SCALE GENOMIC DNA]</scope>
    <source>
        <strain evidence="8">T2Bo</strain>
    </source>
</reference>
<protein>
    <recommendedName>
        <fullName evidence="7">AP2/ERF domain-containing protein</fullName>
    </recommendedName>
</protein>
<name>A7ATW7_BABBO</name>